<comment type="caution">
    <text evidence="3">The sequence shown here is derived from an EMBL/GenBank/DDBJ whole genome shotgun (WGS) entry which is preliminary data.</text>
</comment>
<dbReference type="OrthoDB" id="7366665at2"/>
<accession>A0A560HAQ6</accession>
<evidence type="ECO:0000313" key="3">
    <source>
        <dbReference type="EMBL" id="TWB43435.1"/>
    </source>
</evidence>
<protein>
    <submittedName>
        <fullName evidence="3">Uncharacterized protein</fullName>
    </submittedName>
</protein>
<evidence type="ECO:0000256" key="1">
    <source>
        <dbReference type="SAM" id="MobiDB-lite"/>
    </source>
</evidence>
<dbReference type="RefSeq" id="WP_145731758.1">
    <property type="nucleotide sequence ID" value="NZ_VITR01000005.1"/>
</dbReference>
<dbReference type="AlphaFoldDB" id="A0A560HAQ6"/>
<feature type="region of interest" description="Disordered" evidence="1">
    <location>
        <begin position="1"/>
        <end position="30"/>
    </location>
</feature>
<dbReference type="EMBL" id="VITR01000005">
    <property type="protein sequence ID" value="TWB43435.1"/>
    <property type="molecule type" value="Genomic_DNA"/>
</dbReference>
<keyword evidence="4" id="KW-1185">Reference proteome</keyword>
<gene>
    <name evidence="3" type="ORF">FBZ90_105248</name>
</gene>
<feature type="transmembrane region" description="Helical" evidence="2">
    <location>
        <begin position="71"/>
        <end position="92"/>
    </location>
</feature>
<evidence type="ECO:0000313" key="4">
    <source>
        <dbReference type="Proteomes" id="UP000315751"/>
    </source>
</evidence>
<dbReference type="Proteomes" id="UP000315751">
    <property type="component" value="Unassembled WGS sequence"/>
</dbReference>
<keyword evidence="2" id="KW-0472">Membrane</keyword>
<feature type="transmembrane region" description="Helical" evidence="2">
    <location>
        <begin position="46"/>
        <end position="65"/>
    </location>
</feature>
<keyword evidence="2" id="KW-0812">Transmembrane</keyword>
<evidence type="ECO:0000256" key="2">
    <source>
        <dbReference type="SAM" id="Phobius"/>
    </source>
</evidence>
<organism evidence="3 4">
    <name type="scientific">Nitrospirillum amazonense</name>
    <dbReference type="NCBI Taxonomy" id="28077"/>
    <lineage>
        <taxon>Bacteria</taxon>
        <taxon>Pseudomonadati</taxon>
        <taxon>Pseudomonadota</taxon>
        <taxon>Alphaproteobacteria</taxon>
        <taxon>Rhodospirillales</taxon>
        <taxon>Azospirillaceae</taxon>
        <taxon>Nitrospirillum</taxon>
    </lineage>
</organism>
<name>A0A560HAQ6_9PROT</name>
<keyword evidence="2" id="KW-1133">Transmembrane helix</keyword>
<sequence length="102" mass="10512">MTGTTDSSFGKGLTGEGPIGPARENADGDAHDPTVACLSIVSWSMAFAALGAIILLAVVLLLLGVSQYTFLMVWFIGAPFAAAAAALIALFVQLNQKASRQD</sequence>
<proteinExistence type="predicted"/>
<reference evidence="3 4" key="1">
    <citation type="submission" date="2019-06" db="EMBL/GenBank/DDBJ databases">
        <title>Genomic Encyclopedia of Type Strains, Phase IV (KMG-V): Genome sequencing to study the core and pangenomes of soil and plant-associated prokaryotes.</title>
        <authorList>
            <person name="Whitman W."/>
        </authorList>
    </citation>
    <scope>NUCLEOTIDE SEQUENCE [LARGE SCALE GENOMIC DNA]</scope>
    <source>
        <strain evidence="3 4">BR 11622</strain>
    </source>
</reference>